<feature type="domain" description="YjiS-like" evidence="2">
    <location>
        <begin position="27"/>
        <end position="59"/>
    </location>
</feature>
<accession>A0ABW3TAV9</accession>
<evidence type="ECO:0000313" key="3">
    <source>
        <dbReference type="EMBL" id="MFD1193986.1"/>
    </source>
</evidence>
<evidence type="ECO:0000259" key="2">
    <source>
        <dbReference type="Pfam" id="PF06568"/>
    </source>
</evidence>
<dbReference type="RefSeq" id="WP_380789338.1">
    <property type="nucleotide sequence ID" value="NZ_JBHTKR010000002.1"/>
</dbReference>
<sequence length="65" mass="7136">MAVYDAPRTTAQAAGLTGFFSTMVGMFAAWNDARITRNALSRLSDRELEDIGLCRGDIDVVVKNR</sequence>
<keyword evidence="1" id="KW-1133">Transmembrane helix</keyword>
<keyword evidence="1" id="KW-0472">Membrane</keyword>
<dbReference type="EMBL" id="JBHTKR010000002">
    <property type="protein sequence ID" value="MFD1193986.1"/>
    <property type="molecule type" value="Genomic_DNA"/>
</dbReference>
<comment type="caution">
    <text evidence="3">The sequence shown here is derived from an EMBL/GenBank/DDBJ whole genome shotgun (WGS) entry which is preliminary data.</text>
</comment>
<keyword evidence="4" id="KW-1185">Reference proteome</keyword>
<dbReference type="InterPro" id="IPR009506">
    <property type="entry name" value="YjiS-like"/>
</dbReference>
<evidence type="ECO:0000256" key="1">
    <source>
        <dbReference type="SAM" id="Phobius"/>
    </source>
</evidence>
<reference evidence="4" key="1">
    <citation type="journal article" date="2019" name="Int. J. Syst. Evol. Microbiol.">
        <title>The Global Catalogue of Microorganisms (GCM) 10K type strain sequencing project: providing services to taxonomists for standard genome sequencing and annotation.</title>
        <authorList>
            <consortium name="The Broad Institute Genomics Platform"/>
            <consortium name="The Broad Institute Genome Sequencing Center for Infectious Disease"/>
            <person name="Wu L."/>
            <person name="Ma J."/>
        </authorList>
    </citation>
    <scope>NUCLEOTIDE SEQUENCE [LARGE SCALE GENOMIC DNA]</scope>
    <source>
        <strain evidence="4">CCUG 55328</strain>
    </source>
</reference>
<gene>
    <name evidence="3" type="ORF">ACFQ3C_04830</name>
</gene>
<name>A0ABW3TAV9_9RHOB</name>
<proteinExistence type="predicted"/>
<dbReference type="Pfam" id="PF06568">
    <property type="entry name" value="YjiS-like"/>
    <property type="match status" value="1"/>
</dbReference>
<organism evidence="3 4">
    <name type="scientific">Seohaeicola saemankumensis</name>
    <dbReference type="NCBI Taxonomy" id="481181"/>
    <lineage>
        <taxon>Bacteria</taxon>
        <taxon>Pseudomonadati</taxon>
        <taxon>Pseudomonadota</taxon>
        <taxon>Alphaproteobacteria</taxon>
        <taxon>Rhodobacterales</taxon>
        <taxon>Roseobacteraceae</taxon>
        <taxon>Seohaeicola</taxon>
    </lineage>
</organism>
<keyword evidence="1" id="KW-0812">Transmembrane</keyword>
<protein>
    <submittedName>
        <fullName evidence="3">DUF1127 domain-containing protein</fullName>
    </submittedName>
</protein>
<feature type="transmembrane region" description="Helical" evidence="1">
    <location>
        <begin position="12"/>
        <end position="30"/>
    </location>
</feature>
<evidence type="ECO:0000313" key="4">
    <source>
        <dbReference type="Proteomes" id="UP001597151"/>
    </source>
</evidence>
<dbReference type="Proteomes" id="UP001597151">
    <property type="component" value="Unassembled WGS sequence"/>
</dbReference>